<dbReference type="InterPro" id="IPR029476">
    <property type="entry name" value="DNase_NucA_NucB"/>
</dbReference>
<evidence type="ECO:0000259" key="2">
    <source>
        <dbReference type="Pfam" id="PF14040"/>
    </source>
</evidence>
<feature type="chain" id="PRO_5001702785" description="Deoxyribonuclease NucA/NucB domain-containing protein" evidence="1">
    <location>
        <begin position="18"/>
        <end position="551"/>
    </location>
</feature>
<dbReference type="RefSeq" id="XP_013422379.1">
    <property type="nucleotide sequence ID" value="XM_013566925.1"/>
</dbReference>
<dbReference type="HOGENOM" id="CLU_494292_0_0_1"/>
<sequence>MFFHLLLILLETAVVRAVMYAVTCDEFPDVCNHRCYSIYVAGFPATVTYDKPTMALKTTRRKQVGAIPDPCCMPNFAPTGCKDENGNLVACFSPDEYLYASTAEGGSRGLVRCTGEWENIEEGRRWYSVLRTGVSQGGCSYQNGCQVTLAFSFVGPGSPFCTTHIGPNDGYEWSKASGSWMLGRRDDDGVSRLIPHMPDPSKYITPELRLPLAWFESFMEMKKLAVEAGEFPLRRRYVLLVEPNFRQSTLAFMRLYKFDFLHFCPQYAIDGLCSPLLILECCQQDLKLRTKGTVMTGETEILSEGARNKEEKKAEGFRCLISASLAKDNILRSNQDGCGDVTETEIVFVDDTIGAHTCPSRIGHDLDSRKAPFAGKDPYDCRSLLQAVCKETSLAHIDFDRFAVIDERSLRDDTLLLVVEPKEEDRGQSRCIRAISNLVGSRLQLYASKQVNLLRDQERARTTQDGVLRLESSNFRLHVPDPTESVSPEFRREILLDNGQRILSGSSDPNKNWDNEIVFFGGGRAPARVVRELFGDEKSEPFRPSKRTMID</sequence>
<keyword evidence="4" id="KW-1185">Reference proteome</keyword>
<dbReference type="GeneID" id="25414405"/>
<proteinExistence type="predicted"/>
<dbReference type="EMBL" id="KL584735">
    <property type="protein sequence ID" value="KEQ68187.1"/>
    <property type="molecule type" value="Genomic_DNA"/>
</dbReference>
<gene>
    <name evidence="3" type="ORF">M436DRAFT_68356</name>
</gene>
<feature type="signal peptide" evidence="1">
    <location>
        <begin position="1"/>
        <end position="17"/>
    </location>
</feature>
<evidence type="ECO:0000313" key="4">
    <source>
        <dbReference type="Proteomes" id="UP000027730"/>
    </source>
</evidence>
<protein>
    <recommendedName>
        <fullName evidence="2">Deoxyribonuclease NucA/NucB domain-containing protein</fullName>
    </recommendedName>
</protein>
<accession>A0A074WE72</accession>
<dbReference type="Proteomes" id="UP000027730">
    <property type="component" value="Unassembled WGS sequence"/>
</dbReference>
<keyword evidence="1" id="KW-0732">Signal</keyword>
<name>A0A074WE72_9PEZI</name>
<evidence type="ECO:0000313" key="3">
    <source>
        <dbReference type="EMBL" id="KEQ68187.1"/>
    </source>
</evidence>
<organism evidence="3 4">
    <name type="scientific">Aureobasidium namibiae CBS 147.97</name>
    <dbReference type="NCBI Taxonomy" id="1043004"/>
    <lineage>
        <taxon>Eukaryota</taxon>
        <taxon>Fungi</taxon>
        <taxon>Dikarya</taxon>
        <taxon>Ascomycota</taxon>
        <taxon>Pezizomycotina</taxon>
        <taxon>Dothideomycetes</taxon>
        <taxon>Dothideomycetidae</taxon>
        <taxon>Dothideales</taxon>
        <taxon>Saccotheciaceae</taxon>
        <taxon>Aureobasidium</taxon>
    </lineage>
</organism>
<evidence type="ECO:0000256" key="1">
    <source>
        <dbReference type="SAM" id="SignalP"/>
    </source>
</evidence>
<reference evidence="3 4" key="1">
    <citation type="journal article" date="2014" name="BMC Genomics">
        <title>Genome sequencing of four Aureobasidium pullulans varieties: biotechnological potential, stress tolerance, and description of new species.</title>
        <authorList>
            <person name="Gostin Ar C."/>
            <person name="Ohm R.A."/>
            <person name="Kogej T."/>
            <person name="Sonjak S."/>
            <person name="Turk M."/>
            <person name="Zajc J."/>
            <person name="Zalar P."/>
            <person name="Grube M."/>
            <person name="Sun H."/>
            <person name="Han J."/>
            <person name="Sharma A."/>
            <person name="Chiniquy J."/>
            <person name="Ngan C.Y."/>
            <person name="Lipzen A."/>
            <person name="Barry K."/>
            <person name="Grigoriev I.V."/>
            <person name="Gunde-Cimerman N."/>
        </authorList>
    </citation>
    <scope>NUCLEOTIDE SEQUENCE [LARGE SCALE GENOMIC DNA]</scope>
    <source>
        <strain evidence="3 4">CBS 147.97</strain>
    </source>
</reference>
<feature type="domain" description="Deoxyribonuclease NucA/NucB" evidence="2">
    <location>
        <begin position="35"/>
        <end position="131"/>
    </location>
</feature>
<dbReference type="Pfam" id="PF14040">
    <property type="entry name" value="DNase_NucA_NucB"/>
    <property type="match status" value="1"/>
</dbReference>
<dbReference type="STRING" id="1043004.A0A074WE72"/>
<dbReference type="OrthoDB" id="2748312at2759"/>
<dbReference type="AlphaFoldDB" id="A0A074WE72"/>